<proteinExistence type="predicted"/>
<sequence>MSTPPHALLTGVVALTDELSSVFEDETDENRVHLLVHNIVPPFLDGRIVFTRQSKPVIPVVDTTCDMAVAAARGSKVVRQFRESEERKKAQEKHWELAGSNLGNLMGVKQKPDETGDPEEDDTTDYKVILLFFC</sequence>
<keyword evidence="2" id="KW-1185">Reference proteome</keyword>
<accession>A0A0C2BT68</accession>
<gene>
    <name evidence="1" type="ORF">ANCDUO_22849</name>
</gene>
<dbReference type="AlphaFoldDB" id="A0A0C2BT68"/>
<organism evidence="1 2">
    <name type="scientific">Ancylostoma duodenale</name>
    <dbReference type="NCBI Taxonomy" id="51022"/>
    <lineage>
        <taxon>Eukaryota</taxon>
        <taxon>Metazoa</taxon>
        <taxon>Ecdysozoa</taxon>
        <taxon>Nematoda</taxon>
        <taxon>Chromadorea</taxon>
        <taxon>Rhabditida</taxon>
        <taxon>Rhabditina</taxon>
        <taxon>Rhabditomorpha</taxon>
        <taxon>Strongyloidea</taxon>
        <taxon>Ancylostomatidae</taxon>
        <taxon>Ancylostomatinae</taxon>
        <taxon>Ancylostoma</taxon>
    </lineage>
</organism>
<dbReference type="EMBL" id="KN768111">
    <property type="protein sequence ID" value="KIH47093.1"/>
    <property type="molecule type" value="Genomic_DNA"/>
</dbReference>
<dbReference type="OrthoDB" id="10253254at2759"/>
<dbReference type="Proteomes" id="UP000054047">
    <property type="component" value="Unassembled WGS sequence"/>
</dbReference>
<protein>
    <submittedName>
        <fullName evidence="1">Uncharacterized protein</fullName>
    </submittedName>
</protein>
<name>A0A0C2BT68_9BILA</name>
<evidence type="ECO:0000313" key="2">
    <source>
        <dbReference type="Proteomes" id="UP000054047"/>
    </source>
</evidence>
<evidence type="ECO:0000313" key="1">
    <source>
        <dbReference type="EMBL" id="KIH47093.1"/>
    </source>
</evidence>
<reference evidence="1 2" key="1">
    <citation type="submission" date="2013-12" db="EMBL/GenBank/DDBJ databases">
        <title>Draft genome of the parsitic nematode Ancylostoma duodenale.</title>
        <authorList>
            <person name="Mitreva M."/>
        </authorList>
    </citation>
    <scope>NUCLEOTIDE SEQUENCE [LARGE SCALE GENOMIC DNA]</scope>
    <source>
        <strain evidence="1 2">Zhejiang</strain>
    </source>
</reference>